<dbReference type="Pfam" id="PF05008">
    <property type="entry name" value="V-SNARE"/>
    <property type="match status" value="1"/>
</dbReference>
<keyword evidence="1" id="KW-0175">Coiled coil</keyword>
<dbReference type="Pfam" id="PF12352">
    <property type="entry name" value="V-SNARE_C"/>
    <property type="match status" value="1"/>
</dbReference>
<evidence type="ECO:0000259" key="2">
    <source>
        <dbReference type="Pfam" id="PF05008"/>
    </source>
</evidence>
<proteinExistence type="predicted"/>
<feature type="coiled-coil region" evidence="1">
    <location>
        <begin position="28"/>
        <end position="78"/>
    </location>
</feature>
<dbReference type="InterPro" id="IPR007705">
    <property type="entry name" value="Vesicle_trsprt_v-SNARE_N"/>
</dbReference>
<feature type="domain" description="Vesicle transport v-SNARE N-terminal" evidence="2">
    <location>
        <begin position="16"/>
        <end position="79"/>
    </location>
</feature>
<organism evidence="3">
    <name type="scientific">Sylvanvirus sp</name>
    <dbReference type="NCBI Taxonomy" id="2487774"/>
    <lineage>
        <taxon>Viruses</taxon>
    </lineage>
</organism>
<dbReference type="GO" id="GO:0016020">
    <property type="term" value="C:membrane"/>
    <property type="evidence" value="ECO:0007669"/>
    <property type="project" value="InterPro"/>
</dbReference>
<dbReference type="SUPFAM" id="SSF58038">
    <property type="entry name" value="SNARE fusion complex"/>
    <property type="match status" value="1"/>
</dbReference>
<dbReference type="InterPro" id="IPR038407">
    <property type="entry name" value="v-SNARE_N_sf"/>
</dbReference>
<evidence type="ECO:0000313" key="3">
    <source>
        <dbReference type="EMBL" id="AYV87113.1"/>
    </source>
</evidence>
<evidence type="ECO:0000256" key="1">
    <source>
        <dbReference type="SAM" id="Coils"/>
    </source>
</evidence>
<dbReference type="EMBL" id="MK072532">
    <property type="protein sequence ID" value="AYV87113.1"/>
    <property type="molecule type" value="Genomic_DNA"/>
</dbReference>
<reference evidence="3" key="1">
    <citation type="submission" date="2018-10" db="EMBL/GenBank/DDBJ databases">
        <title>Hidden diversity of soil giant viruses.</title>
        <authorList>
            <person name="Schulz F."/>
            <person name="Alteio L."/>
            <person name="Goudeau D."/>
            <person name="Ryan E.M."/>
            <person name="Malmstrom R.R."/>
            <person name="Blanchard J."/>
            <person name="Woyke T."/>
        </authorList>
    </citation>
    <scope>NUCLEOTIDE SEQUENCE</scope>
    <source>
        <strain evidence="3">SYV1</strain>
    </source>
</reference>
<dbReference type="Gene3D" id="1.20.5.110">
    <property type="match status" value="1"/>
</dbReference>
<accession>A0A3G5ALB7</accession>
<gene>
    <name evidence="3" type="ORF">Sylvanvirus26_3</name>
</gene>
<name>A0A3G5ALB7_9VIRU</name>
<dbReference type="Gene3D" id="1.20.58.400">
    <property type="entry name" value="t-snare proteins"/>
    <property type="match status" value="1"/>
</dbReference>
<protein>
    <recommendedName>
        <fullName evidence="2">Vesicle transport v-SNARE N-terminal domain-containing protein</fullName>
    </recommendedName>
</protein>
<sequence>MDLCIEVLDDIFKELSLLEGTEEGNMNIKILQSDVKEAQELLNEMKINIITICNKTEKEEYLKKMKQYQLEIEKYRKHLLTENGKICSSSTCSITQHKEEVSLDILRKAQSELTKTEAIGVEILKNLQGQTDVMKHTQKNLEEINGQLNFVSKTLYKLGKWWRS</sequence>